<reference evidence="9 10" key="1">
    <citation type="submission" date="2023-10" db="EMBL/GenBank/DDBJ databases">
        <authorList>
            <person name="Venkata Ramana C."/>
            <person name="Sasikala C."/>
            <person name="Dhurka M."/>
        </authorList>
    </citation>
    <scope>NUCLEOTIDE SEQUENCE [LARGE SCALE GENOMIC DNA]</scope>
    <source>
        <strain evidence="9 10">KCTC 32151</strain>
    </source>
</reference>
<dbReference type="Pfam" id="PF05198">
    <property type="entry name" value="IF3_N"/>
    <property type="match status" value="1"/>
</dbReference>
<evidence type="ECO:0000313" key="10">
    <source>
        <dbReference type="Proteomes" id="UP001185659"/>
    </source>
</evidence>
<dbReference type="NCBIfam" id="TIGR00168">
    <property type="entry name" value="infC"/>
    <property type="match status" value="1"/>
</dbReference>
<comment type="subunit">
    <text evidence="4">Monomer.</text>
</comment>
<comment type="similarity">
    <text evidence="1 4">Belongs to the IF-3 family.</text>
</comment>
<dbReference type="InterPro" id="IPR019815">
    <property type="entry name" value="Translation_initiation_fac_3_C"/>
</dbReference>
<name>A0ABU4AIQ6_9HYPH</name>
<evidence type="ECO:0000256" key="6">
    <source>
        <dbReference type="SAM" id="Coils"/>
    </source>
</evidence>
<dbReference type="EMBL" id="JAWLIP010000002">
    <property type="protein sequence ID" value="MDV6226132.1"/>
    <property type="molecule type" value="Genomic_DNA"/>
</dbReference>
<dbReference type="HAMAP" id="MF_00080">
    <property type="entry name" value="IF_3"/>
    <property type="match status" value="1"/>
</dbReference>
<comment type="caution">
    <text evidence="9">The sequence shown here is derived from an EMBL/GenBank/DDBJ whole genome shotgun (WGS) entry which is preliminary data.</text>
</comment>
<dbReference type="Proteomes" id="UP001185659">
    <property type="component" value="Unassembled WGS sequence"/>
</dbReference>
<protein>
    <recommendedName>
        <fullName evidence="4 5">Translation initiation factor IF-3</fullName>
    </recommendedName>
</protein>
<dbReference type="PANTHER" id="PTHR10938:SF0">
    <property type="entry name" value="TRANSLATION INITIATION FACTOR IF-3, MITOCHONDRIAL"/>
    <property type="match status" value="1"/>
</dbReference>
<keyword evidence="2 4" id="KW-0396">Initiation factor</keyword>
<keyword evidence="3 4" id="KW-0648">Protein biosynthesis</keyword>
<evidence type="ECO:0000259" key="7">
    <source>
        <dbReference type="Pfam" id="PF00707"/>
    </source>
</evidence>
<feature type="domain" description="Translation initiation factor 3 C-terminal" evidence="7">
    <location>
        <begin position="93"/>
        <end position="177"/>
    </location>
</feature>
<feature type="domain" description="Translation initiation factor 3 N-terminal" evidence="8">
    <location>
        <begin position="18"/>
        <end position="86"/>
    </location>
</feature>
<dbReference type="GO" id="GO:0003743">
    <property type="term" value="F:translation initiation factor activity"/>
    <property type="evidence" value="ECO:0007669"/>
    <property type="project" value="UniProtKB-KW"/>
</dbReference>
<organism evidence="9 10">
    <name type="scientific">Nitratireductor aquimarinus</name>
    <dbReference type="NCBI Taxonomy" id="889300"/>
    <lineage>
        <taxon>Bacteria</taxon>
        <taxon>Pseudomonadati</taxon>
        <taxon>Pseudomonadota</taxon>
        <taxon>Alphaproteobacteria</taxon>
        <taxon>Hyphomicrobiales</taxon>
        <taxon>Phyllobacteriaceae</taxon>
        <taxon>Nitratireductor</taxon>
    </lineage>
</organism>
<accession>A0ABU4AIQ6</accession>
<dbReference type="SUPFAM" id="SSF54364">
    <property type="entry name" value="Translation initiation factor IF3, N-terminal domain"/>
    <property type="match status" value="1"/>
</dbReference>
<keyword evidence="6" id="KW-0175">Coiled coil</keyword>
<dbReference type="InterPro" id="IPR001288">
    <property type="entry name" value="Translation_initiation_fac_3"/>
</dbReference>
<comment type="function">
    <text evidence="4">IF-3 binds to the 30S ribosomal subunit and shifts the equilibrium between 70S ribosomes and their 50S and 30S subunits in favor of the free subunits, thus enhancing the availability of 30S subunits on which protein synthesis initiation begins.</text>
</comment>
<evidence type="ECO:0000256" key="3">
    <source>
        <dbReference type="ARBA" id="ARBA00022917"/>
    </source>
</evidence>
<evidence type="ECO:0000256" key="5">
    <source>
        <dbReference type="NCBIfam" id="TIGR00168"/>
    </source>
</evidence>
<sequence>MRRPFKAPPQKVEGPRANRDIRVPQIQLIDDEGNNRGVLATEDAVRLAEEAGLDLVEVAANAKPPVCKITDLGRMKYQSQKKAAEARKKQKTIEIKEIKMRPNIDSHDYEVKMKAVRRFFEAGDKVKLTLRFRGREMAHMELGMKLLNRVKEEVEPIAKVEAEPKLEGRQMMMVLAPRTT</sequence>
<comment type="subcellular location">
    <subcellularLocation>
        <location evidence="4">Cytoplasm</location>
    </subcellularLocation>
</comment>
<dbReference type="Gene3D" id="3.30.110.10">
    <property type="entry name" value="Translation initiation factor 3 (IF-3), C-terminal domain"/>
    <property type="match status" value="1"/>
</dbReference>
<dbReference type="Pfam" id="PF00707">
    <property type="entry name" value="IF3_C"/>
    <property type="match status" value="1"/>
</dbReference>
<proteinExistence type="inferred from homology"/>
<evidence type="ECO:0000256" key="4">
    <source>
        <dbReference type="HAMAP-Rule" id="MF_00080"/>
    </source>
</evidence>
<keyword evidence="10" id="KW-1185">Reference proteome</keyword>
<evidence type="ECO:0000313" key="9">
    <source>
        <dbReference type="EMBL" id="MDV6226132.1"/>
    </source>
</evidence>
<dbReference type="InterPro" id="IPR036788">
    <property type="entry name" value="T_IF-3_C_sf"/>
</dbReference>
<keyword evidence="4" id="KW-0963">Cytoplasm</keyword>
<evidence type="ECO:0000256" key="1">
    <source>
        <dbReference type="ARBA" id="ARBA00005439"/>
    </source>
</evidence>
<dbReference type="InterPro" id="IPR019814">
    <property type="entry name" value="Translation_initiation_fac_3_N"/>
</dbReference>
<gene>
    <name evidence="4 9" type="primary">infC</name>
    <name evidence="9" type="ORF">R2G56_07510</name>
</gene>
<evidence type="ECO:0000256" key="2">
    <source>
        <dbReference type="ARBA" id="ARBA00022540"/>
    </source>
</evidence>
<feature type="coiled-coil region" evidence="6">
    <location>
        <begin position="74"/>
        <end position="101"/>
    </location>
</feature>
<dbReference type="PANTHER" id="PTHR10938">
    <property type="entry name" value="TRANSLATION INITIATION FACTOR IF-3"/>
    <property type="match status" value="1"/>
</dbReference>
<dbReference type="InterPro" id="IPR036787">
    <property type="entry name" value="T_IF-3_N_sf"/>
</dbReference>
<evidence type="ECO:0000259" key="8">
    <source>
        <dbReference type="Pfam" id="PF05198"/>
    </source>
</evidence>
<dbReference type="Gene3D" id="3.10.20.80">
    <property type="entry name" value="Translation initiation factor 3 (IF-3), N-terminal domain"/>
    <property type="match status" value="1"/>
</dbReference>
<dbReference type="RefSeq" id="WP_297561065.1">
    <property type="nucleotide sequence ID" value="NZ_JAWLIP010000002.1"/>
</dbReference>
<dbReference type="SUPFAM" id="SSF55200">
    <property type="entry name" value="Translation initiation factor IF3, C-terminal domain"/>
    <property type="match status" value="1"/>
</dbReference>